<comment type="caution">
    <text evidence="9">The sequence shown here is derived from an EMBL/GenBank/DDBJ whole genome shotgun (WGS) entry which is preliminary data.</text>
</comment>
<comment type="subcellular location">
    <subcellularLocation>
        <location evidence="1">Secreted</location>
    </subcellularLocation>
</comment>
<dbReference type="SUPFAM" id="SSF52266">
    <property type="entry name" value="SGNH hydrolase"/>
    <property type="match status" value="1"/>
</dbReference>
<proteinExistence type="inferred from homology"/>
<dbReference type="InterPro" id="IPR035669">
    <property type="entry name" value="SGNH_plant_lipase-like"/>
</dbReference>
<sequence>MATNYVMGFRWFKMILGVLVVSILLSQYSCVYGEAPQVPCFFIFGDSLVDSGNNNYLPTLAKVNYLPYGVDFPIGATGRFCNGRTTVDILAELLGFKKPIPPFATTWGLVILRGLNYASGAAGIRAESGTEMGVNVNLDQQLRNHHLTVLRIASILRHKALALKYLNKCFYFMGIGNNDYINNYFQTQYFNTSRIYTLEQYASVLIEQYSQQIMTLYSYGARKVALVGVAPIGNATEPFNEKLRALVDKLNADLEDAQFIYVNASSVSRPADFKVPNISCCAVNELGLCNPSEPVCQNRSDYALWDSFHPTEAANIASAGRAYSSQDPSDTYPMDISHLVQLSL</sequence>
<keyword evidence="3" id="KW-0964">Secreted</keyword>
<dbReference type="CDD" id="cd01837">
    <property type="entry name" value="SGNH_plant_lipase_like"/>
    <property type="match status" value="1"/>
</dbReference>
<keyword evidence="6" id="KW-0442">Lipid degradation</keyword>
<keyword evidence="5" id="KW-0378">Hydrolase</keyword>
<evidence type="ECO:0000256" key="6">
    <source>
        <dbReference type="ARBA" id="ARBA00022963"/>
    </source>
</evidence>
<dbReference type="Pfam" id="PF00657">
    <property type="entry name" value="Lipase_GDSL"/>
    <property type="match status" value="1"/>
</dbReference>
<evidence type="ECO:0000256" key="1">
    <source>
        <dbReference type="ARBA" id="ARBA00004613"/>
    </source>
</evidence>
<dbReference type="EMBL" id="PJQY01000854">
    <property type="protein sequence ID" value="PQQ07467.1"/>
    <property type="molecule type" value="Genomic_DNA"/>
</dbReference>
<evidence type="ECO:0000256" key="5">
    <source>
        <dbReference type="ARBA" id="ARBA00022801"/>
    </source>
</evidence>
<dbReference type="PANTHER" id="PTHR45650">
    <property type="entry name" value="GDSL-LIKE LIPASE/ACYLHYDROLASE-RELATED"/>
    <property type="match status" value="1"/>
</dbReference>
<dbReference type="InterPro" id="IPR051238">
    <property type="entry name" value="GDSL_esterase/lipase"/>
</dbReference>
<name>A0A314YM11_PRUYE</name>
<reference evidence="9 10" key="1">
    <citation type="submission" date="2018-02" db="EMBL/GenBank/DDBJ databases">
        <title>Draft genome of wild Prunus yedoensis var. nudiflora.</title>
        <authorList>
            <person name="Baek S."/>
            <person name="Kim J.-H."/>
            <person name="Choi K."/>
            <person name="Kim G.-B."/>
            <person name="Cho A."/>
            <person name="Jang H."/>
            <person name="Shin C.-H."/>
            <person name="Yu H.-J."/>
            <person name="Mun J.-H."/>
        </authorList>
    </citation>
    <scope>NUCLEOTIDE SEQUENCE [LARGE SCALE GENOMIC DNA]</scope>
    <source>
        <strain evidence="10">cv. Jeju island</strain>
        <tissue evidence="9">Leaf</tissue>
    </source>
</reference>
<feature type="signal peptide" evidence="8">
    <location>
        <begin position="1"/>
        <end position="33"/>
    </location>
</feature>
<dbReference type="GO" id="GO:0016042">
    <property type="term" value="P:lipid catabolic process"/>
    <property type="evidence" value="ECO:0007669"/>
    <property type="project" value="UniProtKB-KW"/>
</dbReference>
<evidence type="ECO:0000256" key="4">
    <source>
        <dbReference type="ARBA" id="ARBA00022729"/>
    </source>
</evidence>
<accession>A0A314YM11</accession>
<evidence type="ECO:0000256" key="8">
    <source>
        <dbReference type="SAM" id="SignalP"/>
    </source>
</evidence>
<evidence type="ECO:0000256" key="3">
    <source>
        <dbReference type="ARBA" id="ARBA00022525"/>
    </source>
</evidence>
<dbReference type="OrthoDB" id="1141452at2759"/>
<evidence type="ECO:0000256" key="7">
    <source>
        <dbReference type="ARBA" id="ARBA00023098"/>
    </source>
</evidence>
<dbReference type="GO" id="GO:0005576">
    <property type="term" value="C:extracellular region"/>
    <property type="evidence" value="ECO:0007669"/>
    <property type="project" value="UniProtKB-SubCell"/>
</dbReference>
<evidence type="ECO:0000313" key="9">
    <source>
        <dbReference type="EMBL" id="PQQ07467.1"/>
    </source>
</evidence>
<dbReference type="STRING" id="2094558.A0A314YM11"/>
<keyword evidence="7" id="KW-0443">Lipid metabolism</keyword>
<dbReference type="Proteomes" id="UP000250321">
    <property type="component" value="Unassembled WGS sequence"/>
</dbReference>
<evidence type="ECO:0000313" key="10">
    <source>
        <dbReference type="Proteomes" id="UP000250321"/>
    </source>
</evidence>
<organism evidence="9 10">
    <name type="scientific">Prunus yedoensis var. nudiflora</name>
    <dbReference type="NCBI Taxonomy" id="2094558"/>
    <lineage>
        <taxon>Eukaryota</taxon>
        <taxon>Viridiplantae</taxon>
        <taxon>Streptophyta</taxon>
        <taxon>Embryophyta</taxon>
        <taxon>Tracheophyta</taxon>
        <taxon>Spermatophyta</taxon>
        <taxon>Magnoliopsida</taxon>
        <taxon>eudicotyledons</taxon>
        <taxon>Gunneridae</taxon>
        <taxon>Pentapetalae</taxon>
        <taxon>rosids</taxon>
        <taxon>fabids</taxon>
        <taxon>Rosales</taxon>
        <taxon>Rosaceae</taxon>
        <taxon>Amygdaloideae</taxon>
        <taxon>Amygdaleae</taxon>
        <taxon>Prunus</taxon>
    </lineage>
</organism>
<dbReference type="AlphaFoldDB" id="A0A314YM11"/>
<keyword evidence="4 8" id="KW-0732">Signal</keyword>
<evidence type="ECO:0000256" key="2">
    <source>
        <dbReference type="ARBA" id="ARBA00008668"/>
    </source>
</evidence>
<dbReference type="InterPro" id="IPR001087">
    <property type="entry name" value="GDSL"/>
</dbReference>
<dbReference type="GO" id="GO:0016788">
    <property type="term" value="F:hydrolase activity, acting on ester bonds"/>
    <property type="evidence" value="ECO:0007669"/>
    <property type="project" value="InterPro"/>
</dbReference>
<feature type="chain" id="PRO_5016354619" evidence="8">
    <location>
        <begin position="34"/>
        <end position="344"/>
    </location>
</feature>
<dbReference type="Gene3D" id="3.40.50.1110">
    <property type="entry name" value="SGNH hydrolase"/>
    <property type="match status" value="1"/>
</dbReference>
<protein>
    <submittedName>
        <fullName evidence="9">GDSL esterase/lipase</fullName>
    </submittedName>
</protein>
<dbReference type="PANTHER" id="PTHR45650:SF75">
    <property type="entry name" value="GDSL-LIKE LIPASE_ACYLHYDROLASE"/>
    <property type="match status" value="1"/>
</dbReference>
<dbReference type="InterPro" id="IPR036514">
    <property type="entry name" value="SGNH_hydro_sf"/>
</dbReference>
<comment type="similarity">
    <text evidence="2">Belongs to the 'GDSL' lipolytic enzyme family.</text>
</comment>
<gene>
    <name evidence="9" type="ORF">Pyn_13515</name>
</gene>
<keyword evidence="10" id="KW-1185">Reference proteome</keyword>